<evidence type="ECO:0000313" key="3">
    <source>
        <dbReference type="RefSeq" id="XP_014668751.1"/>
    </source>
</evidence>
<evidence type="ECO:0000256" key="1">
    <source>
        <dbReference type="PROSITE-ProRule" id="PRU00221"/>
    </source>
</evidence>
<protein>
    <submittedName>
        <fullName evidence="3">Protein NEDD1-like</fullName>
    </submittedName>
</protein>
<dbReference type="InterPro" id="IPR036322">
    <property type="entry name" value="WD40_repeat_dom_sf"/>
</dbReference>
<evidence type="ECO:0000313" key="2">
    <source>
        <dbReference type="Proteomes" id="UP000695022"/>
    </source>
</evidence>
<dbReference type="RefSeq" id="XP_014668751.1">
    <property type="nucleotide sequence ID" value="XM_014813265.1"/>
</dbReference>
<feature type="repeat" description="WD" evidence="1">
    <location>
        <begin position="109"/>
        <end position="142"/>
    </location>
</feature>
<dbReference type="PROSITE" id="PS50082">
    <property type="entry name" value="WD_REPEATS_2"/>
    <property type="match status" value="1"/>
</dbReference>
<dbReference type="InterPro" id="IPR001680">
    <property type="entry name" value="WD40_rpt"/>
</dbReference>
<dbReference type="SUPFAM" id="SSF50978">
    <property type="entry name" value="WD40 repeat-like"/>
    <property type="match status" value="1"/>
</dbReference>
<reference evidence="3" key="1">
    <citation type="submission" date="2025-08" db="UniProtKB">
        <authorList>
            <consortium name="RefSeq"/>
        </authorList>
    </citation>
    <scope>IDENTIFICATION</scope>
</reference>
<dbReference type="InterPro" id="IPR052818">
    <property type="entry name" value="NEDD1_Spindle_Assembly"/>
</dbReference>
<sequence>MRLATAGNDIKLWDSSDYSLQDAFNPHASDVACVDWSRDGSSLASSSKSGEKLFCTRIDGATPTYREVPVAEGQTCVAYNSLSRYLLSGGRSGVVHIYDLKTSELKKRYEGHKSEVTCLQFNHNDLYVAAGASSGAIILFNVVTGVASAPLTSPNTQAVRRLQYSHIKRSLLACVSDDGATSLWDVNARQQLHRFAGSHHAPVTDLCFSSVNDRLLISSGLDSRVLLYDVIDKK</sequence>
<name>A0ABM1E980_PRICU</name>
<gene>
    <name evidence="3" type="primary">LOC106810014</name>
</gene>
<dbReference type="Gene3D" id="2.130.10.10">
    <property type="entry name" value="YVTN repeat-like/Quinoprotein amine dehydrogenase"/>
    <property type="match status" value="2"/>
</dbReference>
<dbReference type="SMART" id="SM00320">
    <property type="entry name" value="WD40"/>
    <property type="match status" value="5"/>
</dbReference>
<keyword evidence="1" id="KW-0853">WD repeat</keyword>
<dbReference type="Proteomes" id="UP000695022">
    <property type="component" value="Unplaced"/>
</dbReference>
<dbReference type="GeneID" id="106810014"/>
<keyword evidence="2" id="KW-1185">Reference proteome</keyword>
<dbReference type="PANTHER" id="PTHR44414:SF1">
    <property type="entry name" value="PROTEIN NEDD1"/>
    <property type="match status" value="1"/>
</dbReference>
<proteinExistence type="predicted"/>
<organism evidence="2 3">
    <name type="scientific">Priapulus caudatus</name>
    <name type="common">Priapulid worm</name>
    <dbReference type="NCBI Taxonomy" id="37621"/>
    <lineage>
        <taxon>Eukaryota</taxon>
        <taxon>Metazoa</taxon>
        <taxon>Ecdysozoa</taxon>
        <taxon>Scalidophora</taxon>
        <taxon>Priapulida</taxon>
        <taxon>Priapulimorpha</taxon>
        <taxon>Priapulimorphida</taxon>
        <taxon>Priapulidae</taxon>
        <taxon>Priapulus</taxon>
    </lineage>
</organism>
<accession>A0ABM1E980</accession>
<dbReference type="InterPro" id="IPR015943">
    <property type="entry name" value="WD40/YVTN_repeat-like_dom_sf"/>
</dbReference>
<dbReference type="Pfam" id="PF00400">
    <property type="entry name" value="WD40"/>
    <property type="match status" value="4"/>
</dbReference>
<dbReference type="PANTHER" id="PTHR44414">
    <property type="entry name" value="PROTEIN NEDD1"/>
    <property type="match status" value="1"/>
</dbReference>